<keyword evidence="1" id="KW-0496">Mitochondrion</keyword>
<comment type="caution">
    <text evidence="1">The sequence shown here is derived from an EMBL/GenBank/DDBJ whole genome shotgun (WGS) entry which is preliminary data.</text>
</comment>
<dbReference type="AlphaFoldDB" id="A0A101M423"/>
<organism evidence="1">
    <name type="scientific">Picea glauca</name>
    <name type="common">White spruce</name>
    <name type="synonym">Pinus glauca</name>
    <dbReference type="NCBI Taxonomy" id="3330"/>
    <lineage>
        <taxon>Eukaryota</taxon>
        <taxon>Viridiplantae</taxon>
        <taxon>Streptophyta</taxon>
        <taxon>Embryophyta</taxon>
        <taxon>Tracheophyta</taxon>
        <taxon>Spermatophyta</taxon>
        <taxon>Pinopsida</taxon>
        <taxon>Pinidae</taxon>
        <taxon>Conifers I</taxon>
        <taxon>Pinales</taxon>
        <taxon>Pinaceae</taxon>
        <taxon>Picea</taxon>
    </lineage>
</organism>
<gene>
    <name evidence="1" type="ORF">ABT39_MTgene365</name>
</gene>
<proteinExistence type="predicted"/>
<geneLocation type="mitochondrion" evidence="1"/>
<sequence length="52" mass="5800">MWDHSVSPQPVCLPLMYLSIYDCSVATYPYKVATSPLALSGCTLKSLILFFQ</sequence>
<evidence type="ECO:0000313" key="1">
    <source>
        <dbReference type="EMBL" id="KUM50522.1"/>
    </source>
</evidence>
<reference evidence="1" key="1">
    <citation type="journal article" date="2015" name="Genome Biol. Evol.">
        <title>Organellar Genomes of White Spruce (Picea glauca): Assembly and Annotation.</title>
        <authorList>
            <person name="Jackman S.D."/>
            <person name="Warren R.L."/>
            <person name="Gibb E.A."/>
            <person name="Vandervalk B.P."/>
            <person name="Mohamadi H."/>
            <person name="Chu J."/>
            <person name="Raymond A."/>
            <person name="Pleasance S."/>
            <person name="Coope R."/>
            <person name="Wildung M.R."/>
            <person name="Ritland C.E."/>
            <person name="Bousquet J."/>
            <person name="Jones S.J."/>
            <person name="Bohlmann J."/>
            <person name="Birol I."/>
        </authorList>
    </citation>
    <scope>NUCLEOTIDE SEQUENCE [LARGE SCALE GENOMIC DNA]</scope>
    <source>
        <tissue evidence="1">Flushing bud</tissue>
    </source>
</reference>
<protein>
    <submittedName>
        <fullName evidence="1">Uncharacterized protein</fullName>
    </submittedName>
</protein>
<dbReference type="EMBL" id="LKAM01000001">
    <property type="protein sequence ID" value="KUM50522.1"/>
    <property type="molecule type" value="Genomic_DNA"/>
</dbReference>
<accession>A0A101M423</accession>
<name>A0A101M423_PICGL</name>